<keyword evidence="1" id="KW-0732">Signal</keyword>
<keyword evidence="3" id="KW-1185">Reference proteome</keyword>
<evidence type="ECO:0000313" key="2">
    <source>
        <dbReference type="EMBL" id="ATQ42843.1"/>
    </source>
</evidence>
<dbReference type="GO" id="GO:0051082">
    <property type="term" value="F:unfolded protein binding"/>
    <property type="evidence" value="ECO:0007669"/>
    <property type="project" value="InterPro"/>
</dbReference>
<feature type="signal peptide" evidence="1">
    <location>
        <begin position="1"/>
        <end position="21"/>
    </location>
</feature>
<organism evidence="2 3">
    <name type="scientific">Caulobacter mirabilis</name>
    <dbReference type="NCBI Taxonomy" id="69666"/>
    <lineage>
        <taxon>Bacteria</taxon>
        <taxon>Pseudomonadati</taxon>
        <taxon>Pseudomonadota</taxon>
        <taxon>Alphaproteobacteria</taxon>
        <taxon>Caulobacterales</taxon>
        <taxon>Caulobacteraceae</taxon>
        <taxon>Caulobacter</taxon>
    </lineage>
</organism>
<dbReference type="PROSITE" id="PS51318">
    <property type="entry name" value="TAT"/>
    <property type="match status" value="1"/>
</dbReference>
<reference evidence="2 3" key="1">
    <citation type="submission" date="2017-10" db="EMBL/GenBank/DDBJ databases">
        <title>Genome sequence of Caulobacter mirabilis FWC38.</title>
        <authorList>
            <person name="Fiebig A."/>
            <person name="Crosson S."/>
        </authorList>
    </citation>
    <scope>NUCLEOTIDE SEQUENCE [LARGE SCALE GENOMIC DNA]</scope>
    <source>
        <strain evidence="2 3">FWC 38</strain>
    </source>
</reference>
<dbReference type="EMBL" id="CP024201">
    <property type="protein sequence ID" value="ATQ42843.1"/>
    <property type="molecule type" value="Genomic_DNA"/>
</dbReference>
<dbReference type="SMART" id="SM00935">
    <property type="entry name" value="OmpH"/>
    <property type="match status" value="1"/>
</dbReference>
<feature type="chain" id="PRO_5016247573" evidence="1">
    <location>
        <begin position="22"/>
        <end position="216"/>
    </location>
</feature>
<dbReference type="Pfam" id="PF03938">
    <property type="entry name" value="OmpH"/>
    <property type="match status" value="1"/>
</dbReference>
<dbReference type="InterPro" id="IPR005632">
    <property type="entry name" value="Chaperone_Skp"/>
</dbReference>
<protein>
    <submittedName>
        <fullName evidence="2">Outer membrane chaperone Skp</fullName>
    </submittedName>
</protein>
<proteinExistence type="predicted"/>
<dbReference type="InterPro" id="IPR024930">
    <property type="entry name" value="Skp_dom_sf"/>
</dbReference>
<dbReference type="OrthoDB" id="7205456at2"/>
<dbReference type="Proteomes" id="UP000228945">
    <property type="component" value="Chromosome"/>
</dbReference>
<dbReference type="KEGG" id="cmb:CSW64_10690"/>
<name>A0A2D2AXY8_9CAUL</name>
<dbReference type="SUPFAM" id="SSF111384">
    <property type="entry name" value="OmpH-like"/>
    <property type="match status" value="1"/>
</dbReference>
<evidence type="ECO:0000313" key="3">
    <source>
        <dbReference type="Proteomes" id="UP000228945"/>
    </source>
</evidence>
<dbReference type="AlphaFoldDB" id="A0A2D2AXY8"/>
<evidence type="ECO:0000256" key="1">
    <source>
        <dbReference type="SAM" id="SignalP"/>
    </source>
</evidence>
<gene>
    <name evidence="2" type="ORF">CSW64_10690</name>
</gene>
<accession>A0A2D2AXY8</accession>
<dbReference type="InterPro" id="IPR006311">
    <property type="entry name" value="TAT_signal"/>
</dbReference>
<dbReference type="RefSeq" id="WP_099622096.1">
    <property type="nucleotide sequence ID" value="NZ_CP024201.1"/>
</dbReference>
<sequence>MLSRKTFAVAAAAVIATVATAASAQQPAAPAAAAPVQQLRHGAAIPGLCAYSSDRTIAGSEVGKYVGTRMKQLIDEANAELKGEDTAVTNEAKALDAGRATMTPDSWEKRAADLQVRANALGRKKEQRSREIQLTERKALQRVLQELDPVVVGLYQQRQCSILLGDGVLAVAPQMDLTDQAIAGLNAKIKTFAFNRERLDAPAAAPAPAPATPPKR</sequence>
<dbReference type="Gene3D" id="3.30.910.20">
    <property type="entry name" value="Skp domain"/>
    <property type="match status" value="1"/>
</dbReference>